<gene>
    <name evidence="1" type="ORF">SDC9_200753</name>
</gene>
<organism evidence="1">
    <name type="scientific">bioreactor metagenome</name>
    <dbReference type="NCBI Taxonomy" id="1076179"/>
    <lineage>
        <taxon>unclassified sequences</taxon>
        <taxon>metagenomes</taxon>
        <taxon>ecological metagenomes</taxon>
    </lineage>
</organism>
<reference evidence="1" key="1">
    <citation type="submission" date="2019-08" db="EMBL/GenBank/DDBJ databases">
        <authorList>
            <person name="Kucharzyk K."/>
            <person name="Murdoch R.W."/>
            <person name="Higgins S."/>
            <person name="Loffler F."/>
        </authorList>
    </citation>
    <scope>NUCLEOTIDE SEQUENCE</scope>
</reference>
<name>A0A645IRU1_9ZZZZ</name>
<accession>A0A645IRU1</accession>
<sequence length="33" mass="3969">MNEEILKNEKKINTAVFKLYRLSPKEINIVDNY</sequence>
<proteinExistence type="predicted"/>
<dbReference type="EMBL" id="VSSQ01119875">
    <property type="protein sequence ID" value="MPN53089.1"/>
    <property type="molecule type" value="Genomic_DNA"/>
</dbReference>
<protein>
    <submittedName>
        <fullName evidence="1">Uncharacterized protein</fullName>
    </submittedName>
</protein>
<comment type="caution">
    <text evidence="1">The sequence shown here is derived from an EMBL/GenBank/DDBJ whole genome shotgun (WGS) entry which is preliminary data.</text>
</comment>
<dbReference type="AlphaFoldDB" id="A0A645IRU1"/>
<evidence type="ECO:0000313" key="1">
    <source>
        <dbReference type="EMBL" id="MPN53089.1"/>
    </source>
</evidence>